<evidence type="ECO:0000313" key="2">
    <source>
        <dbReference type="EMBL" id="PRX56255.1"/>
    </source>
</evidence>
<protein>
    <submittedName>
        <fullName evidence="2">Conjugative transposon TraK protein</fullName>
    </submittedName>
</protein>
<accession>A0A2T0MFA8</accession>
<keyword evidence="1" id="KW-0812">Transmembrane</keyword>
<keyword evidence="1" id="KW-0472">Membrane</keyword>
<feature type="transmembrane region" description="Helical" evidence="1">
    <location>
        <begin position="21"/>
        <end position="40"/>
    </location>
</feature>
<comment type="caution">
    <text evidence="2">The sequence shown here is derived from an EMBL/GenBank/DDBJ whole genome shotgun (WGS) entry which is preliminary data.</text>
</comment>
<keyword evidence="1" id="KW-1133">Transmembrane helix</keyword>
<organism evidence="2 3">
    <name type="scientific">Flagellimonas meridianipacifica</name>
    <dbReference type="NCBI Taxonomy" id="1080225"/>
    <lineage>
        <taxon>Bacteria</taxon>
        <taxon>Pseudomonadati</taxon>
        <taxon>Bacteroidota</taxon>
        <taxon>Flavobacteriia</taxon>
        <taxon>Flavobacteriales</taxon>
        <taxon>Flavobacteriaceae</taxon>
        <taxon>Flagellimonas</taxon>
    </lineage>
</organism>
<evidence type="ECO:0000256" key="1">
    <source>
        <dbReference type="SAM" id="Phobius"/>
    </source>
</evidence>
<gene>
    <name evidence="2" type="ORF">CLV81_0249</name>
</gene>
<dbReference type="Proteomes" id="UP000237640">
    <property type="component" value="Unassembled WGS sequence"/>
</dbReference>
<dbReference type="OrthoDB" id="1039148at2"/>
<proteinExistence type="predicted"/>
<dbReference type="EMBL" id="PVYX01000001">
    <property type="protein sequence ID" value="PRX56255.1"/>
    <property type="molecule type" value="Genomic_DNA"/>
</dbReference>
<sequence length="208" mass="24630">MKGKYVIFNDIERSRKHQRNVVYLCLLLVVLTFGTSLHFIGKANERARNNAYMLHGGQRLSLDPLRDKQQNLEILCEGHIRNFHELFFSLEPDLQMIKRNIEEKALFMTDNSGKRLYGRLVEKRYFHDVVMRDYRYIVELDSIDLDYASYPFYFTYYGKQAIEKGRFTTYRNLMTSGYLKEVGTTPNNLNGIKILDFKVLDNSDIRDQ</sequence>
<keyword evidence="3" id="KW-1185">Reference proteome</keyword>
<dbReference type="RefSeq" id="WP_106143248.1">
    <property type="nucleotide sequence ID" value="NZ_PVYX01000001.1"/>
</dbReference>
<dbReference type="AlphaFoldDB" id="A0A2T0MFA8"/>
<evidence type="ECO:0000313" key="3">
    <source>
        <dbReference type="Proteomes" id="UP000237640"/>
    </source>
</evidence>
<name>A0A2T0MFA8_9FLAO</name>
<reference evidence="2 3" key="1">
    <citation type="submission" date="2018-03" db="EMBL/GenBank/DDBJ databases">
        <title>Genomic Encyclopedia of Archaeal and Bacterial Type Strains, Phase II (KMG-II): from individual species to whole genera.</title>
        <authorList>
            <person name="Goeker M."/>
        </authorList>
    </citation>
    <scope>NUCLEOTIDE SEQUENCE [LARGE SCALE GENOMIC DNA]</scope>
    <source>
        <strain evidence="2 3">DSM 25027</strain>
    </source>
</reference>